<dbReference type="PANTHER" id="PTHR45877">
    <property type="entry name" value="E3 UBIQUITIN-PROTEIN LIGASE SIAH2"/>
    <property type="match status" value="1"/>
</dbReference>
<keyword evidence="1" id="KW-0479">Metal-binding</keyword>
<dbReference type="GO" id="GO:0061630">
    <property type="term" value="F:ubiquitin protein ligase activity"/>
    <property type="evidence" value="ECO:0007669"/>
    <property type="project" value="TreeGrafter"/>
</dbReference>
<sequence length="144" mass="16372">RNMTSISYEEKGTPKMIFGGDLSELTPRAELVKIMECPVCHEIPMPPINNCGKGHIICTHCRKKLSKCPLCKSPFTESRNFALESIVQTSKFLCDYHENGCNSILSGCNLQKHHDECEFRPMICHLGRMDGCNHSIIEFSNYFE</sequence>
<dbReference type="GO" id="GO:0005737">
    <property type="term" value="C:cytoplasm"/>
    <property type="evidence" value="ECO:0007669"/>
    <property type="project" value="TreeGrafter"/>
</dbReference>
<reference evidence="6" key="1">
    <citation type="submission" date="2021-06" db="EMBL/GenBank/DDBJ databases">
        <authorList>
            <person name="Hodson N. C."/>
            <person name="Mongue J. A."/>
            <person name="Jaron S. K."/>
        </authorList>
    </citation>
    <scope>NUCLEOTIDE SEQUENCE</scope>
</reference>
<evidence type="ECO:0000256" key="3">
    <source>
        <dbReference type="ARBA" id="ARBA00022833"/>
    </source>
</evidence>
<evidence type="ECO:0000256" key="4">
    <source>
        <dbReference type="PROSITE-ProRule" id="PRU00175"/>
    </source>
</evidence>
<organism evidence="6 7">
    <name type="scientific">Allacma fusca</name>
    <dbReference type="NCBI Taxonomy" id="39272"/>
    <lineage>
        <taxon>Eukaryota</taxon>
        <taxon>Metazoa</taxon>
        <taxon>Ecdysozoa</taxon>
        <taxon>Arthropoda</taxon>
        <taxon>Hexapoda</taxon>
        <taxon>Collembola</taxon>
        <taxon>Symphypleona</taxon>
        <taxon>Sminthuridae</taxon>
        <taxon>Allacma</taxon>
    </lineage>
</organism>
<evidence type="ECO:0000259" key="5">
    <source>
        <dbReference type="PROSITE" id="PS50089"/>
    </source>
</evidence>
<feature type="domain" description="RING-type" evidence="5">
    <location>
        <begin position="37"/>
        <end position="72"/>
    </location>
</feature>
<comment type="caution">
    <text evidence="6">The sequence shown here is derived from an EMBL/GenBank/DDBJ whole genome shotgun (WGS) entry which is preliminary data.</text>
</comment>
<dbReference type="PROSITE" id="PS50089">
    <property type="entry name" value="ZF_RING_2"/>
    <property type="match status" value="1"/>
</dbReference>
<dbReference type="InterPro" id="IPR004162">
    <property type="entry name" value="SINA-like_animal"/>
</dbReference>
<dbReference type="OrthoDB" id="941555at2759"/>
<dbReference type="GO" id="GO:0008270">
    <property type="term" value="F:zinc ion binding"/>
    <property type="evidence" value="ECO:0007669"/>
    <property type="project" value="UniProtKB-KW"/>
</dbReference>
<evidence type="ECO:0000313" key="6">
    <source>
        <dbReference type="EMBL" id="CAG7822080.1"/>
    </source>
</evidence>
<evidence type="ECO:0000256" key="1">
    <source>
        <dbReference type="ARBA" id="ARBA00022723"/>
    </source>
</evidence>
<proteinExistence type="predicted"/>
<dbReference type="Pfam" id="PF21362">
    <property type="entry name" value="Sina_RING"/>
    <property type="match status" value="1"/>
</dbReference>
<dbReference type="EMBL" id="CAJVCH010525252">
    <property type="protein sequence ID" value="CAG7822080.1"/>
    <property type="molecule type" value="Genomic_DNA"/>
</dbReference>
<keyword evidence="3" id="KW-0862">Zinc</keyword>
<dbReference type="AlphaFoldDB" id="A0A8J2LHD9"/>
<gene>
    <name evidence="6" type="ORF">AFUS01_LOCUS32371</name>
</gene>
<dbReference type="InterPro" id="IPR001841">
    <property type="entry name" value="Znf_RING"/>
</dbReference>
<dbReference type="PANTHER" id="PTHR45877:SF2">
    <property type="entry name" value="E3 UBIQUITIN-PROTEIN LIGASE SINA-RELATED"/>
    <property type="match status" value="1"/>
</dbReference>
<dbReference type="Proteomes" id="UP000708208">
    <property type="component" value="Unassembled WGS sequence"/>
</dbReference>
<dbReference type="InterPro" id="IPR049548">
    <property type="entry name" value="Sina-like_RING"/>
</dbReference>
<evidence type="ECO:0000313" key="7">
    <source>
        <dbReference type="Proteomes" id="UP000708208"/>
    </source>
</evidence>
<feature type="non-terminal residue" evidence="6">
    <location>
        <position position="144"/>
    </location>
</feature>
<protein>
    <recommendedName>
        <fullName evidence="5">RING-type domain-containing protein</fullName>
    </recommendedName>
</protein>
<dbReference type="GO" id="GO:0031624">
    <property type="term" value="F:ubiquitin conjugating enzyme binding"/>
    <property type="evidence" value="ECO:0007669"/>
    <property type="project" value="TreeGrafter"/>
</dbReference>
<evidence type="ECO:0000256" key="2">
    <source>
        <dbReference type="ARBA" id="ARBA00022771"/>
    </source>
</evidence>
<accession>A0A8J2LHD9</accession>
<keyword evidence="2 4" id="KW-0863">Zinc-finger</keyword>
<keyword evidence="7" id="KW-1185">Reference proteome</keyword>
<name>A0A8J2LHD9_9HEXA</name>
<feature type="non-terminal residue" evidence="6">
    <location>
        <position position="1"/>
    </location>
</feature>
<dbReference type="GO" id="GO:0043161">
    <property type="term" value="P:proteasome-mediated ubiquitin-dependent protein catabolic process"/>
    <property type="evidence" value="ECO:0007669"/>
    <property type="project" value="TreeGrafter"/>
</dbReference>